<evidence type="ECO:0000256" key="8">
    <source>
        <dbReference type="ARBA" id="ARBA00022912"/>
    </source>
</evidence>
<comment type="caution">
    <text evidence="14">The sequence shown here is derived from an EMBL/GenBank/DDBJ whole genome shotgun (WGS) entry which is preliminary data.</text>
</comment>
<dbReference type="InterPro" id="IPR015655">
    <property type="entry name" value="PP2C"/>
</dbReference>
<dbReference type="EC" id="3.1.3.16" evidence="4"/>
<dbReference type="OrthoDB" id="10264738at2759"/>
<evidence type="ECO:0000256" key="2">
    <source>
        <dbReference type="ARBA" id="ARBA00001946"/>
    </source>
</evidence>
<reference evidence="14" key="1">
    <citation type="submission" date="2017-07" db="EMBL/GenBank/DDBJ databases">
        <title>Taro Niue Genome Assembly and Annotation.</title>
        <authorList>
            <person name="Atibalentja N."/>
            <person name="Keating K."/>
            <person name="Fields C.J."/>
        </authorList>
    </citation>
    <scope>NUCLEOTIDE SEQUENCE</scope>
    <source>
        <strain evidence="14">Niue_2</strain>
        <tissue evidence="14">Leaf</tissue>
    </source>
</reference>
<evidence type="ECO:0000256" key="4">
    <source>
        <dbReference type="ARBA" id="ARBA00013081"/>
    </source>
</evidence>
<comment type="cofactor">
    <cofactor evidence="2">
        <name>Mg(2+)</name>
        <dbReference type="ChEBI" id="CHEBI:18420"/>
    </cofactor>
</comment>
<dbReference type="PANTHER" id="PTHR13832">
    <property type="entry name" value="PROTEIN PHOSPHATASE 2C"/>
    <property type="match status" value="1"/>
</dbReference>
<sequence>MSCSVAVAGASPVFSPSHISLSFKASPESLTLTHGLRAASEASPSAASASSSPFRFRLQRGAGGLWASSFGKEAIVALDSPGKRASPVASADPCALLQGAPLAPAAAATSTLLKRKRPARIDIPAMQSLDLAARSGCGEEVVEVQSARFSVFCKRGKTRKEMEDRYKAAVDVNGNPRLAFFGIFDGHGGTNAAVFAADNIDKHVMDEMAKRSIENGDRYKEAIKTAYLKTDVEFLEKEEVGGACCVTAVISDGDLIVSNAGDCRAVMSSGGTAEALTSDHRPSREDERDRIERLGSLAISRGIGDRHLKQWVIAEPETKILRIKPEYEFLILASDGLWDKVTNQEAVDIARPLCMNCDKQSRLSACKKLVDLSVARGSVDDVSVVIIQLRDFL</sequence>
<dbReference type="Proteomes" id="UP000652761">
    <property type="component" value="Unassembled WGS sequence"/>
</dbReference>
<name>A0A843UC05_COLES</name>
<dbReference type="CDD" id="cd00143">
    <property type="entry name" value="PP2Cc"/>
    <property type="match status" value="1"/>
</dbReference>
<dbReference type="AlphaFoldDB" id="A0A843UC05"/>
<keyword evidence="15" id="KW-1185">Reference proteome</keyword>
<evidence type="ECO:0000256" key="1">
    <source>
        <dbReference type="ARBA" id="ARBA00001936"/>
    </source>
</evidence>
<keyword evidence="6 12" id="KW-0378">Hydrolase</keyword>
<dbReference type="GO" id="GO:0004722">
    <property type="term" value="F:protein serine/threonine phosphatase activity"/>
    <property type="evidence" value="ECO:0007669"/>
    <property type="project" value="UniProtKB-EC"/>
</dbReference>
<evidence type="ECO:0000256" key="12">
    <source>
        <dbReference type="RuleBase" id="RU003465"/>
    </source>
</evidence>
<dbReference type="InterPro" id="IPR001932">
    <property type="entry name" value="PPM-type_phosphatase-like_dom"/>
</dbReference>
<gene>
    <name evidence="14" type="ORF">Taro_015689</name>
</gene>
<evidence type="ECO:0000313" key="15">
    <source>
        <dbReference type="Proteomes" id="UP000652761"/>
    </source>
</evidence>
<evidence type="ECO:0000256" key="9">
    <source>
        <dbReference type="ARBA" id="ARBA00023211"/>
    </source>
</evidence>
<keyword evidence="8 12" id="KW-0904">Protein phosphatase</keyword>
<evidence type="ECO:0000256" key="5">
    <source>
        <dbReference type="ARBA" id="ARBA00022723"/>
    </source>
</evidence>
<dbReference type="SMART" id="SM00332">
    <property type="entry name" value="PP2Cc"/>
    <property type="match status" value="1"/>
</dbReference>
<keyword evidence="7" id="KW-0460">Magnesium</keyword>
<dbReference type="Pfam" id="PF00481">
    <property type="entry name" value="PP2C"/>
    <property type="match status" value="1"/>
</dbReference>
<dbReference type="PROSITE" id="PS01032">
    <property type="entry name" value="PPM_1"/>
    <property type="match status" value="1"/>
</dbReference>
<dbReference type="InterPro" id="IPR036457">
    <property type="entry name" value="PPM-type-like_dom_sf"/>
</dbReference>
<dbReference type="PANTHER" id="PTHR13832:SF853">
    <property type="entry name" value="PROTEIN PHOSPHATASE 2C 2-RELATED"/>
    <property type="match status" value="1"/>
</dbReference>
<comment type="cofactor">
    <cofactor evidence="1">
        <name>Mn(2+)</name>
        <dbReference type="ChEBI" id="CHEBI:29035"/>
    </cofactor>
</comment>
<evidence type="ECO:0000256" key="6">
    <source>
        <dbReference type="ARBA" id="ARBA00022801"/>
    </source>
</evidence>
<feature type="domain" description="PPM-type phosphatase" evidence="13">
    <location>
        <begin position="148"/>
        <end position="389"/>
    </location>
</feature>
<keyword evidence="9" id="KW-0464">Manganese</keyword>
<dbReference type="EMBL" id="NMUH01000682">
    <property type="protein sequence ID" value="MQL83202.1"/>
    <property type="molecule type" value="Genomic_DNA"/>
</dbReference>
<evidence type="ECO:0000256" key="10">
    <source>
        <dbReference type="ARBA" id="ARBA00047761"/>
    </source>
</evidence>
<dbReference type="Gene3D" id="3.60.40.10">
    <property type="entry name" value="PPM-type phosphatase domain"/>
    <property type="match status" value="1"/>
</dbReference>
<accession>A0A843UC05</accession>
<dbReference type="GO" id="GO:0046872">
    <property type="term" value="F:metal ion binding"/>
    <property type="evidence" value="ECO:0007669"/>
    <property type="project" value="UniProtKB-KW"/>
</dbReference>
<evidence type="ECO:0000313" key="14">
    <source>
        <dbReference type="EMBL" id="MQL83202.1"/>
    </source>
</evidence>
<dbReference type="InterPro" id="IPR000222">
    <property type="entry name" value="PP2C_BS"/>
</dbReference>
<comment type="similarity">
    <text evidence="3 12">Belongs to the PP2C family.</text>
</comment>
<dbReference type="SUPFAM" id="SSF81606">
    <property type="entry name" value="PP2C-like"/>
    <property type="match status" value="1"/>
</dbReference>
<evidence type="ECO:0000256" key="7">
    <source>
        <dbReference type="ARBA" id="ARBA00022842"/>
    </source>
</evidence>
<dbReference type="PROSITE" id="PS51746">
    <property type="entry name" value="PPM_2"/>
    <property type="match status" value="1"/>
</dbReference>
<evidence type="ECO:0000259" key="13">
    <source>
        <dbReference type="PROSITE" id="PS51746"/>
    </source>
</evidence>
<comment type="catalytic activity">
    <reaction evidence="10">
        <text>O-phospho-L-seryl-[protein] + H2O = L-seryl-[protein] + phosphate</text>
        <dbReference type="Rhea" id="RHEA:20629"/>
        <dbReference type="Rhea" id="RHEA-COMP:9863"/>
        <dbReference type="Rhea" id="RHEA-COMP:11604"/>
        <dbReference type="ChEBI" id="CHEBI:15377"/>
        <dbReference type="ChEBI" id="CHEBI:29999"/>
        <dbReference type="ChEBI" id="CHEBI:43474"/>
        <dbReference type="ChEBI" id="CHEBI:83421"/>
        <dbReference type="EC" id="3.1.3.16"/>
    </reaction>
</comment>
<evidence type="ECO:0000256" key="11">
    <source>
        <dbReference type="ARBA" id="ARBA00048336"/>
    </source>
</evidence>
<organism evidence="14 15">
    <name type="scientific">Colocasia esculenta</name>
    <name type="common">Wild taro</name>
    <name type="synonym">Arum esculentum</name>
    <dbReference type="NCBI Taxonomy" id="4460"/>
    <lineage>
        <taxon>Eukaryota</taxon>
        <taxon>Viridiplantae</taxon>
        <taxon>Streptophyta</taxon>
        <taxon>Embryophyta</taxon>
        <taxon>Tracheophyta</taxon>
        <taxon>Spermatophyta</taxon>
        <taxon>Magnoliopsida</taxon>
        <taxon>Liliopsida</taxon>
        <taxon>Araceae</taxon>
        <taxon>Aroideae</taxon>
        <taxon>Colocasieae</taxon>
        <taxon>Colocasia</taxon>
    </lineage>
</organism>
<keyword evidence="5" id="KW-0479">Metal-binding</keyword>
<proteinExistence type="inferred from homology"/>
<protein>
    <recommendedName>
        <fullName evidence="4">protein-serine/threonine phosphatase</fullName>
        <ecNumber evidence="4">3.1.3.16</ecNumber>
    </recommendedName>
</protein>
<evidence type="ECO:0000256" key="3">
    <source>
        <dbReference type="ARBA" id="ARBA00006702"/>
    </source>
</evidence>
<comment type="catalytic activity">
    <reaction evidence="11">
        <text>O-phospho-L-threonyl-[protein] + H2O = L-threonyl-[protein] + phosphate</text>
        <dbReference type="Rhea" id="RHEA:47004"/>
        <dbReference type="Rhea" id="RHEA-COMP:11060"/>
        <dbReference type="Rhea" id="RHEA-COMP:11605"/>
        <dbReference type="ChEBI" id="CHEBI:15377"/>
        <dbReference type="ChEBI" id="CHEBI:30013"/>
        <dbReference type="ChEBI" id="CHEBI:43474"/>
        <dbReference type="ChEBI" id="CHEBI:61977"/>
        <dbReference type="EC" id="3.1.3.16"/>
    </reaction>
</comment>